<dbReference type="RefSeq" id="WP_137667246.1">
    <property type="nucleotide sequence ID" value="NZ_BJCE01000052.1"/>
</dbReference>
<sequence length="207" mass="24073">MPELSALNLDQSQLKAIEELLDEIELRIKQNNVSAETYIYKIKNEIVLLKNQKGRSNGSIIPASIHELKTAFYIHIGIIKAQKNPSISSHLLRVYAVECGLKRIWLRRAELKGTDEIQDQTMLTKDGHNLGRWVKELRLPAKIIGGHPDFHGIPRFHLVKDASIHDLKQSHQVWRYGIEMKPEDEIKVVKWLEDVCTWIEENMNRRR</sequence>
<proteinExistence type="predicted"/>
<evidence type="ECO:0000256" key="1">
    <source>
        <dbReference type="SAM" id="Coils"/>
    </source>
</evidence>
<organism evidence="2 3">
    <name type="scientific">Sphaerospermopsis reniformis</name>
    <dbReference type="NCBI Taxonomy" id="531300"/>
    <lineage>
        <taxon>Bacteria</taxon>
        <taxon>Bacillati</taxon>
        <taxon>Cyanobacteriota</taxon>
        <taxon>Cyanophyceae</taxon>
        <taxon>Nostocales</taxon>
        <taxon>Aphanizomenonaceae</taxon>
        <taxon>Sphaerospermopsis</taxon>
    </lineage>
</organism>
<gene>
    <name evidence="2" type="ORF">SR1949_19610</name>
</gene>
<dbReference type="Proteomes" id="UP000300142">
    <property type="component" value="Unassembled WGS sequence"/>
</dbReference>
<dbReference type="EMBL" id="BJCE01000052">
    <property type="protein sequence ID" value="GCL36855.1"/>
    <property type="molecule type" value="Genomic_DNA"/>
</dbReference>
<dbReference type="AlphaFoldDB" id="A0A479ZW58"/>
<protein>
    <submittedName>
        <fullName evidence="2">Uncharacterized protein</fullName>
    </submittedName>
</protein>
<keyword evidence="1" id="KW-0175">Coiled coil</keyword>
<accession>A0A479ZW58</accession>
<keyword evidence="3" id="KW-1185">Reference proteome</keyword>
<evidence type="ECO:0000313" key="3">
    <source>
        <dbReference type="Proteomes" id="UP000300142"/>
    </source>
</evidence>
<feature type="coiled-coil region" evidence="1">
    <location>
        <begin position="7"/>
        <end position="34"/>
    </location>
</feature>
<evidence type="ECO:0000313" key="2">
    <source>
        <dbReference type="EMBL" id="GCL36855.1"/>
    </source>
</evidence>
<comment type="caution">
    <text evidence="2">The sequence shown here is derived from an EMBL/GenBank/DDBJ whole genome shotgun (WGS) entry which is preliminary data.</text>
</comment>
<reference evidence="3" key="1">
    <citation type="submission" date="2019-02" db="EMBL/GenBank/DDBJ databases">
        <title>Draft genome sequence of Sphaerospermopsis reniformis NIES-1949.</title>
        <authorList>
            <person name="Yamaguchi H."/>
            <person name="Suzuki S."/>
            <person name="Kawachi M."/>
        </authorList>
    </citation>
    <scope>NUCLEOTIDE SEQUENCE [LARGE SCALE GENOMIC DNA]</scope>
    <source>
        <strain evidence="3">NIES-1949</strain>
    </source>
</reference>
<name>A0A479ZW58_9CYAN</name>